<accession>A0A975BL28</accession>
<reference evidence="1" key="1">
    <citation type="journal article" date="2021" name="Microb. Physiol.">
        <title>Proteogenomic Insights into the Physiology of Marine, Sulfate-Reducing, Filamentous Desulfonema limicola and Desulfonema magnum.</title>
        <authorList>
            <person name="Schnaars V."/>
            <person name="Wohlbrand L."/>
            <person name="Scheve S."/>
            <person name="Hinrichs C."/>
            <person name="Reinhardt R."/>
            <person name="Rabus R."/>
        </authorList>
    </citation>
    <scope>NUCLEOTIDE SEQUENCE</scope>
    <source>
        <strain evidence="1">4be13</strain>
    </source>
</reference>
<dbReference type="AlphaFoldDB" id="A0A975BL28"/>
<sequence>MNLTDDRLPIFLKPRNSSAARTVIINAVGYYFGIRTALY</sequence>
<evidence type="ECO:0000313" key="1">
    <source>
        <dbReference type="EMBL" id="QTA87679.1"/>
    </source>
</evidence>
<gene>
    <name evidence="1" type="ORF">dnm_037130</name>
</gene>
<organism evidence="1 2">
    <name type="scientific">Desulfonema magnum</name>
    <dbReference type="NCBI Taxonomy" id="45655"/>
    <lineage>
        <taxon>Bacteria</taxon>
        <taxon>Pseudomonadati</taxon>
        <taxon>Thermodesulfobacteriota</taxon>
        <taxon>Desulfobacteria</taxon>
        <taxon>Desulfobacterales</taxon>
        <taxon>Desulfococcaceae</taxon>
        <taxon>Desulfonema</taxon>
    </lineage>
</organism>
<evidence type="ECO:0000313" key="2">
    <source>
        <dbReference type="Proteomes" id="UP000663722"/>
    </source>
</evidence>
<keyword evidence="2" id="KW-1185">Reference proteome</keyword>
<name>A0A975BL28_9BACT</name>
<dbReference type="Proteomes" id="UP000663722">
    <property type="component" value="Chromosome"/>
</dbReference>
<protein>
    <submittedName>
        <fullName evidence="1">Uncharacterized protein</fullName>
    </submittedName>
</protein>
<proteinExistence type="predicted"/>
<dbReference type="KEGG" id="dmm:dnm_037130"/>
<dbReference type="EMBL" id="CP061800">
    <property type="protein sequence ID" value="QTA87679.1"/>
    <property type="molecule type" value="Genomic_DNA"/>
</dbReference>